<reference evidence="10" key="3">
    <citation type="submission" date="2021-01" db="EMBL/GenBank/DDBJ databases">
        <authorList>
            <consortium name="Genoscope - CEA"/>
            <person name="William W."/>
        </authorList>
    </citation>
    <scope>NUCLEOTIDE SEQUENCE</scope>
</reference>
<feature type="chain" id="PRO_5041001249" description="Defensin-like protein" evidence="9">
    <location>
        <begin position="27"/>
        <end position="120"/>
    </location>
</feature>
<dbReference type="Gramene" id="CDY46725">
    <property type="protein sequence ID" value="CDY46725"/>
    <property type="gene ID" value="GSBRNA2T00086037001"/>
</dbReference>
<evidence type="ECO:0000256" key="6">
    <source>
        <dbReference type="ARBA" id="ARBA00022729"/>
    </source>
</evidence>
<accession>A0A078I748</accession>
<dbReference type="OrthoDB" id="993238at2759"/>
<dbReference type="EMBL" id="HG994371">
    <property type="protein sequence ID" value="CAF2030154.1"/>
    <property type="molecule type" value="Genomic_DNA"/>
</dbReference>
<protein>
    <recommendedName>
        <fullName evidence="9">Defensin-like protein</fullName>
    </recommendedName>
</protein>
<dbReference type="AlphaFoldDB" id="A0A078I748"/>
<evidence type="ECO:0000313" key="10">
    <source>
        <dbReference type="EMBL" id="CAF2030154.1"/>
    </source>
</evidence>
<keyword evidence="7 9" id="KW-0611">Plant defense</keyword>
<feature type="signal peptide" evidence="9">
    <location>
        <begin position="1"/>
        <end position="26"/>
    </location>
</feature>
<reference evidence="11 12" key="1">
    <citation type="journal article" date="2014" name="Science">
        <title>Plant genetics. Early allopolyploid evolution in the post-Neolithic Brassica napus oilseed genome.</title>
        <authorList>
            <person name="Chalhoub B."/>
            <person name="Denoeud F."/>
            <person name="Liu S."/>
            <person name="Parkin I.A."/>
            <person name="Tang H."/>
            <person name="Wang X."/>
            <person name="Chiquet J."/>
            <person name="Belcram H."/>
            <person name="Tong C."/>
            <person name="Samans B."/>
            <person name="Correa M."/>
            <person name="Da Silva C."/>
            <person name="Just J."/>
            <person name="Falentin C."/>
            <person name="Koh C.S."/>
            <person name="Le Clainche I."/>
            <person name="Bernard M."/>
            <person name="Bento P."/>
            <person name="Noel B."/>
            <person name="Labadie K."/>
            <person name="Alberti A."/>
            <person name="Charles M."/>
            <person name="Arnaud D."/>
            <person name="Guo H."/>
            <person name="Daviaud C."/>
            <person name="Alamery S."/>
            <person name="Jabbari K."/>
            <person name="Zhao M."/>
            <person name="Edger P.P."/>
            <person name="Chelaifa H."/>
            <person name="Tack D."/>
            <person name="Lassalle G."/>
            <person name="Mestiri I."/>
            <person name="Schnel N."/>
            <person name="Le Paslier M.C."/>
            <person name="Fan G."/>
            <person name="Renault V."/>
            <person name="Bayer P.E."/>
            <person name="Golicz A.A."/>
            <person name="Manoli S."/>
            <person name="Lee T.H."/>
            <person name="Thi V.H."/>
            <person name="Chalabi S."/>
            <person name="Hu Q."/>
            <person name="Fan C."/>
            <person name="Tollenaere R."/>
            <person name="Lu Y."/>
            <person name="Battail C."/>
            <person name="Shen J."/>
            <person name="Sidebottom C.H."/>
            <person name="Wang X."/>
            <person name="Canaguier A."/>
            <person name="Chauveau A."/>
            <person name="Berard A."/>
            <person name="Deniot G."/>
            <person name="Guan M."/>
            <person name="Liu Z."/>
            <person name="Sun F."/>
            <person name="Lim Y.P."/>
            <person name="Lyons E."/>
            <person name="Town C.D."/>
            <person name="Bancroft I."/>
            <person name="Wang X."/>
            <person name="Meng J."/>
            <person name="Ma J."/>
            <person name="Pires J.C."/>
            <person name="King G.J."/>
            <person name="Brunel D."/>
            <person name="Delourme R."/>
            <person name="Renard M."/>
            <person name="Aury J.M."/>
            <person name="Adams K.L."/>
            <person name="Batley J."/>
            <person name="Snowdon R.J."/>
            <person name="Tost J."/>
            <person name="Edwards D."/>
            <person name="Zhou Y."/>
            <person name="Hua W."/>
            <person name="Sharpe A.G."/>
            <person name="Paterson A.H."/>
            <person name="Guan C."/>
            <person name="Wincker P."/>
        </authorList>
    </citation>
    <scope>NUCLEOTIDE SEQUENCE [LARGE SCALE GENOMIC DNA]</scope>
    <source>
        <strain evidence="12">cv. Darmor-bzh</strain>
    </source>
</reference>
<dbReference type="PANTHER" id="PTHR36788:SF4">
    <property type="entry name" value="DEFENSIN-LIKE PROTEIN 181-RELATED"/>
    <property type="match status" value="1"/>
</dbReference>
<dbReference type="KEGG" id="bna:106410182"/>
<dbReference type="Proteomes" id="UP001295469">
    <property type="component" value="Chromosome C07"/>
</dbReference>
<dbReference type="GO" id="GO:0050832">
    <property type="term" value="P:defense response to fungus"/>
    <property type="evidence" value="ECO:0007669"/>
    <property type="project" value="UniProtKB-UniRule"/>
</dbReference>
<keyword evidence="12" id="KW-1185">Reference proteome</keyword>
<dbReference type="PaxDb" id="3708-A0A078I748"/>
<evidence type="ECO:0000256" key="8">
    <source>
        <dbReference type="ARBA" id="ARBA00023157"/>
    </source>
</evidence>
<evidence type="ECO:0000256" key="2">
    <source>
        <dbReference type="ARBA" id="ARBA00006722"/>
    </source>
</evidence>
<evidence type="ECO:0000313" key="11">
    <source>
        <dbReference type="EMBL" id="CDY46725.1"/>
    </source>
</evidence>
<keyword evidence="4 9" id="KW-0929">Antimicrobial</keyword>
<evidence type="ECO:0000256" key="7">
    <source>
        <dbReference type="ARBA" id="ARBA00022821"/>
    </source>
</evidence>
<keyword evidence="5 9" id="KW-0295">Fungicide</keyword>
<evidence type="ECO:0000313" key="12">
    <source>
        <dbReference type="Proteomes" id="UP000028999"/>
    </source>
</evidence>
<evidence type="ECO:0000256" key="3">
    <source>
        <dbReference type="ARBA" id="ARBA00022525"/>
    </source>
</evidence>
<dbReference type="SMR" id="A0A078I748"/>
<dbReference type="Proteomes" id="UP000028999">
    <property type="component" value="Unassembled WGS sequence"/>
</dbReference>
<dbReference type="InterPro" id="IPR039641">
    <property type="entry name" value="LCR"/>
</dbReference>
<evidence type="ECO:0000256" key="4">
    <source>
        <dbReference type="ARBA" id="ARBA00022529"/>
    </source>
</evidence>
<keyword evidence="6 9" id="KW-0732">Signal</keyword>
<evidence type="ECO:0000256" key="1">
    <source>
        <dbReference type="ARBA" id="ARBA00004613"/>
    </source>
</evidence>
<evidence type="ECO:0000256" key="5">
    <source>
        <dbReference type="ARBA" id="ARBA00022577"/>
    </source>
</evidence>
<dbReference type="PANTHER" id="PTHR36788">
    <property type="entry name" value="DEFENSIN-LIKE PROTEIN 183"/>
    <property type="match status" value="1"/>
</dbReference>
<comment type="subcellular location">
    <subcellularLocation>
        <location evidence="1 9">Secreted</location>
    </subcellularLocation>
</comment>
<reference evidence="11" key="2">
    <citation type="submission" date="2014-06" db="EMBL/GenBank/DDBJ databases">
        <authorList>
            <person name="Genoscope - CEA"/>
        </authorList>
    </citation>
    <scope>NUCLEOTIDE SEQUENCE</scope>
</reference>
<name>A0A078I748_BRANA</name>
<dbReference type="EMBL" id="LK032682">
    <property type="protein sequence ID" value="CDY46725.1"/>
    <property type="molecule type" value="Genomic_DNA"/>
</dbReference>
<comment type="similarity">
    <text evidence="2 9">Belongs to the DEFL family.</text>
</comment>
<sequence>MQRTTSLVFLVNFLIIFTSVVNQSRAATCVKTEGPCENCDQKCLAKFGPSVNTQCGNSQCLCIYECPPSPPKVCNGGAGLCSQNCPEKCCDTNCATKFNGGHGSCATLGNINLCQCEYPC</sequence>
<proteinExistence type="inferred from homology"/>
<dbReference type="OMA" id="CETCDER"/>
<keyword evidence="8" id="KW-1015">Disulfide bond</keyword>
<gene>
    <name evidence="11" type="primary">BnaC07g42300D</name>
    <name evidence="10" type="ORF">DARMORV10_C07P57430.1</name>
    <name evidence="11" type="ORF">GSBRNA2T00086037001</name>
</gene>
<dbReference type="GO" id="GO:0031640">
    <property type="term" value="P:killing of cells of another organism"/>
    <property type="evidence" value="ECO:0007669"/>
    <property type="project" value="UniProtKB-UniRule"/>
</dbReference>
<organism evidence="11 12">
    <name type="scientific">Brassica napus</name>
    <name type="common">Rape</name>
    <dbReference type="NCBI Taxonomy" id="3708"/>
    <lineage>
        <taxon>Eukaryota</taxon>
        <taxon>Viridiplantae</taxon>
        <taxon>Streptophyta</taxon>
        <taxon>Embryophyta</taxon>
        <taxon>Tracheophyta</taxon>
        <taxon>Spermatophyta</taxon>
        <taxon>Magnoliopsida</taxon>
        <taxon>eudicotyledons</taxon>
        <taxon>Gunneridae</taxon>
        <taxon>Pentapetalae</taxon>
        <taxon>rosids</taxon>
        <taxon>malvids</taxon>
        <taxon>Brassicales</taxon>
        <taxon>Brassicaceae</taxon>
        <taxon>Brassiceae</taxon>
        <taxon>Brassica</taxon>
    </lineage>
</organism>
<dbReference type="GO" id="GO:0005576">
    <property type="term" value="C:extracellular region"/>
    <property type="evidence" value="ECO:0007669"/>
    <property type="project" value="UniProtKB-SubCell"/>
</dbReference>
<evidence type="ECO:0000256" key="9">
    <source>
        <dbReference type="RuleBase" id="RU367109"/>
    </source>
</evidence>
<keyword evidence="3 9" id="KW-0964">Secreted</keyword>